<comment type="caution">
    <text evidence="2">The sequence shown here is derived from an EMBL/GenBank/DDBJ whole genome shotgun (WGS) entry which is preliminary data.</text>
</comment>
<dbReference type="AlphaFoldDB" id="A0A1Y2CPR1"/>
<protein>
    <submittedName>
        <fullName evidence="2">Cysteine proteinase</fullName>
    </submittedName>
</protein>
<dbReference type="Proteomes" id="UP000193642">
    <property type="component" value="Unassembled WGS sequence"/>
</dbReference>
<dbReference type="InterPro" id="IPR001447">
    <property type="entry name" value="Arylamine_N-AcTrfase"/>
</dbReference>
<proteinExistence type="inferred from homology"/>
<comment type="similarity">
    <text evidence="1">Belongs to the arylamine N-acetyltransferase family.</text>
</comment>
<dbReference type="GO" id="GO:0016407">
    <property type="term" value="F:acetyltransferase activity"/>
    <property type="evidence" value="ECO:0007669"/>
    <property type="project" value="InterPro"/>
</dbReference>
<dbReference type="OrthoDB" id="2153429at2759"/>
<dbReference type="Gene3D" id="3.30.2140.20">
    <property type="match status" value="1"/>
</dbReference>
<dbReference type="InterPro" id="IPR053710">
    <property type="entry name" value="Arylamine_NAT_domain_sf"/>
</dbReference>
<dbReference type="Pfam" id="PF00797">
    <property type="entry name" value="Acetyltransf_2"/>
    <property type="match status" value="1"/>
</dbReference>
<accession>A0A1Y2CPR1</accession>
<evidence type="ECO:0000313" key="2">
    <source>
        <dbReference type="EMBL" id="ORY49011.1"/>
    </source>
</evidence>
<dbReference type="PANTHER" id="PTHR11786">
    <property type="entry name" value="N-HYDROXYARYLAMINE O-ACETYLTRANSFERASE"/>
    <property type="match status" value="1"/>
</dbReference>
<dbReference type="EMBL" id="MCGO01000010">
    <property type="protein sequence ID" value="ORY49011.1"/>
    <property type="molecule type" value="Genomic_DNA"/>
</dbReference>
<name>A0A1Y2CPR1_9FUNG</name>
<dbReference type="STRING" id="329046.A0A1Y2CPR1"/>
<dbReference type="PANTHER" id="PTHR11786:SF0">
    <property type="entry name" value="ARYLAMINE N-ACETYLTRANSFERASE 4-RELATED"/>
    <property type="match status" value="1"/>
</dbReference>
<evidence type="ECO:0000256" key="1">
    <source>
        <dbReference type="ARBA" id="ARBA00006547"/>
    </source>
</evidence>
<gene>
    <name evidence="2" type="ORF">BCR33DRAFT_763474</name>
</gene>
<keyword evidence="3" id="KW-1185">Reference proteome</keyword>
<evidence type="ECO:0000313" key="3">
    <source>
        <dbReference type="Proteomes" id="UP000193642"/>
    </source>
</evidence>
<dbReference type="SUPFAM" id="SSF54001">
    <property type="entry name" value="Cysteine proteinases"/>
    <property type="match status" value="1"/>
</dbReference>
<dbReference type="InterPro" id="IPR038765">
    <property type="entry name" value="Papain-like_cys_pep_sf"/>
</dbReference>
<reference evidence="2 3" key="1">
    <citation type="submission" date="2016-07" db="EMBL/GenBank/DDBJ databases">
        <title>Pervasive Adenine N6-methylation of Active Genes in Fungi.</title>
        <authorList>
            <consortium name="DOE Joint Genome Institute"/>
            <person name="Mondo S.J."/>
            <person name="Dannebaum R.O."/>
            <person name="Kuo R.C."/>
            <person name="Labutti K."/>
            <person name="Haridas S."/>
            <person name="Kuo A."/>
            <person name="Salamov A."/>
            <person name="Ahrendt S.R."/>
            <person name="Lipzen A."/>
            <person name="Sullivan W."/>
            <person name="Andreopoulos W.B."/>
            <person name="Clum A."/>
            <person name="Lindquist E."/>
            <person name="Daum C."/>
            <person name="Ramamoorthy G.K."/>
            <person name="Gryganskyi A."/>
            <person name="Culley D."/>
            <person name="Magnuson J.K."/>
            <person name="James T.Y."/>
            <person name="O'Malley M.A."/>
            <person name="Stajich J.E."/>
            <person name="Spatafora J.W."/>
            <person name="Visel A."/>
            <person name="Grigoriev I.V."/>
        </authorList>
    </citation>
    <scope>NUCLEOTIDE SEQUENCE [LARGE SCALE GENOMIC DNA]</scope>
    <source>
        <strain evidence="2 3">JEL800</strain>
    </source>
</reference>
<sequence length="201" mass="22040">MLASSSNQSSRLHAALNRIGFYSSKQTEHSEALPLPPATVETLFQIHRCLITSIPYENLSVYFPPAWYVPGQVVAADGLPEPPIRVDIDSVFNKLVEQKRGGFCLELNTLYSWILTTLGYSVTTHLCKMVMGITEQDPAAHDIAKHIILLVTVPGTLERYCCDIGLSDLTALNPLGFYQGAEAPINAGKKSPVGQRLLAWS</sequence>
<organism evidence="2 3">
    <name type="scientific">Rhizoclosmatium globosum</name>
    <dbReference type="NCBI Taxonomy" id="329046"/>
    <lineage>
        <taxon>Eukaryota</taxon>
        <taxon>Fungi</taxon>
        <taxon>Fungi incertae sedis</taxon>
        <taxon>Chytridiomycota</taxon>
        <taxon>Chytridiomycota incertae sedis</taxon>
        <taxon>Chytridiomycetes</taxon>
        <taxon>Chytridiales</taxon>
        <taxon>Chytriomycetaceae</taxon>
        <taxon>Rhizoclosmatium</taxon>
    </lineage>
</organism>